<comment type="similarity">
    <text evidence="3">Belongs to the VPS53 family.</text>
</comment>
<comment type="caution">
    <text evidence="10">The sequence shown here is derived from an EMBL/GenBank/DDBJ whole genome shotgun (WGS) entry which is preliminary data.</text>
</comment>
<feature type="domain" description="Vps53 C-terminal" evidence="9">
    <location>
        <begin position="635"/>
        <end position="718"/>
    </location>
</feature>
<evidence type="ECO:0000256" key="4">
    <source>
        <dbReference type="ARBA" id="ARBA00022753"/>
    </source>
</evidence>
<feature type="compositionally biased region" description="Low complexity" evidence="7">
    <location>
        <begin position="793"/>
        <end position="802"/>
    </location>
</feature>
<evidence type="ECO:0000313" key="10">
    <source>
        <dbReference type="EMBL" id="KAF9520419.1"/>
    </source>
</evidence>
<dbReference type="InterPro" id="IPR038260">
    <property type="entry name" value="Vps53_C_sf"/>
</dbReference>
<protein>
    <recommendedName>
        <fullName evidence="12">Vps53 N-terminal domain-containing protein</fullName>
    </recommendedName>
</protein>
<feature type="region of interest" description="Disordered" evidence="7">
    <location>
        <begin position="790"/>
        <end position="812"/>
    </location>
</feature>
<gene>
    <name evidence="10" type="ORF">BS47DRAFT_1447123</name>
</gene>
<evidence type="ECO:0000256" key="3">
    <source>
        <dbReference type="ARBA" id="ARBA00008628"/>
    </source>
</evidence>
<dbReference type="PANTHER" id="PTHR12820">
    <property type="entry name" value="VACUOLAR SORTING PROTEIN 53"/>
    <property type="match status" value="1"/>
</dbReference>
<dbReference type="InterPro" id="IPR031745">
    <property type="entry name" value="Vps53_C"/>
</dbReference>
<keyword evidence="5" id="KW-0333">Golgi apparatus</keyword>
<dbReference type="GO" id="GO:0000938">
    <property type="term" value="C:GARP complex"/>
    <property type="evidence" value="ECO:0007669"/>
    <property type="project" value="InterPro"/>
</dbReference>
<evidence type="ECO:0008006" key="12">
    <source>
        <dbReference type="Google" id="ProtNLM"/>
    </source>
</evidence>
<feature type="domain" description="Vps53 N-terminal" evidence="8">
    <location>
        <begin position="32"/>
        <end position="395"/>
    </location>
</feature>
<evidence type="ECO:0000256" key="7">
    <source>
        <dbReference type="SAM" id="MobiDB-lite"/>
    </source>
</evidence>
<dbReference type="OrthoDB" id="10261632at2759"/>
<dbReference type="Gene3D" id="1.10.357.110">
    <property type="entry name" value="Vacuolar protein sorting-associated protein 53, C-terminus"/>
    <property type="match status" value="1"/>
</dbReference>
<evidence type="ECO:0000256" key="1">
    <source>
        <dbReference type="ARBA" id="ARBA00004150"/>
    </source>
</evidence>
<dbReference type="InterPro" id="IPR039766">
    <property type="entry name" value="Vps53"/>
</dbReference>
<comment type="subcellular location">
    <subcellularLocation>
        <location evidence="2">Endosome membrane</location>
        <topology evidence="2">Peripheral membrane protein</topology>
    </subcellularLocation>
    <subcellularLocation>
        <location evidence="1">Golgi apparatus</location>
        <location evidence="1">trans-Golgi network membrane</location>
        <topology evidence="1">Peripheral membrane protein</topology>
    </subcellularLocation>
</comment>
<dbReference type="Proteomes" id="UP000886523">
    <property type="component" value="Unassembled WGS sequence"/>
</dbReference>
<dbReference type="PANTHER" id="PTHR12820:SF0">
    <property type="entry name" value="VACUOLAR PROTEIN SORTING-ASSOCIATED PROTEIN 53 HOMOLOG"/>
    <property type="match status" value="1"/>
</dbReference>
<dbReference type="InterPro" id="IPR007234">
    <property type="entry name" value="Vps53_N"/>
</dbReference>
<keyword evidence="6" id="KW-0472">Membrane</keyword>
<evidence type="ECO:0000259" key="8">
    <source>
        <dbReference type="Pfam" id="PF04100"/>
    </source>
</evidence>
<dbReference type="GO" id="GO:0042147">
    <property type="term" value="P:retrograde transport, endosome to Golgi"/>
    <property type="evidence" value="ECO:0007669"/>
    <property type="project" value="InterPro"/>
</dbReference>
<dbReference type="GO" id="GO:0010008">
    <property type="term" value="C:endosome membrane"/>
    <property type="evidence" value="ECO:0007669"/>
    <property type="project" value="UniProtKB-SubCell"/>
</dbReference>
<keyword evidence="4" id="KW-0967">Endosome</keyword>
<dbReference type="GO" id="GO:0005829">
    <property type="term" value="C:cytosol"/>
    <property type="evidence" value="ECO:0007669"/>
    <property type="project" value="GOC"/>
</dbReference>
<name>A0A9P6E208_9AGAM</name>
<feature type="region of interest" description="Disordered" evidence="7">
    <location>
        <begin position="399"/>
        <end position="420"/>
    </location>
</feature>
<reference evidence="10" key="1">
    <citation type="journal article" date="2020" name="Nat. Commun.">
        <title>Large-scale genome sequencing of mycorrhizal fungi provides insights into the early evolution of symbiotic traits.</title>
        <authorList>
            <person name="Miyauchi S."/>
            <person name="Kiss E."/>
            <person name="Kuo A."/>
            <person name="Drula E."/>
            <person name="Kohler A."/>
            <person name="Sanchez-Garcia M."/>
            <person name="Morin E."/>
            <person name="Andreopoulos B."/>
            <person name="Barry K.W."/>
            <person name="Bonito G."/>
            <person name="Buee M."/>
            <person name="Carver A."/>
            <person name="Chen C."/>
            <person name="Cichocki N."/>
            <person name="Clum A."/>
            <person name="Culley D."/>
            <person name="Crous P.W."/>
            <person name="Fauchery L."/>
            <person name="Girlanda M."/>
            <person name="Hayes R.D."/>
            <person name="Keri Z."/>
            <person name="LaButti K."/>
            <person name="Lipzen A."/>
            <person name="Lombard V."/>
            <person name="Magnuson J."/>
            <person name="Maillard F."/>
            <person name="Murat C."/>
            <person name="Nolan M."/>
            <person name="Ohm R.A."/>
            <person name="Pangilinan J."/>
            <person name="Pereira M.F."/>
            <person name="Perotto S."/>
            <person name="Peter M."/>
            <person name="Pfister S."/>
            <person name="Riley R."/>
            <person name="Sitrit Y."/>
            <person name="Stielow J.B."/>
            <person name="Szollosi G."/>
            <person name="Zifcakova L."/>
            <person name="Stursova M."/>
            <person name="Spatafora J.W."/>
            <person name="Tedersoo L."/>
            <person name="Vaario L.M."/>
            <person name="Yamada A."/>
            <person name="Yan M."/>
            <person name="Wang P."/>
            <person name="Xu J."/>
            <person name="Bruns T."/>
            <person name="Baldrian P."/>
            <person name="Vilgalys R."/>
            <person name="Dunand C."/>
            <person name="Henrissat B."/>
            <person name="Grigoriev I.V."/>
            <person name="Hibbett D."/>
            <person name="Nagy L.G."/>
            <person name="Martin F.M."/>
        </authorList>
    </citation>
    <scope>NUCLEOTIDE SEQUENCE</scope>
    <source>
        <strain evidence="10">UP504</strain>
    </source>
</reference>
<dbReference type="Pfam" id="PF16854">
    <property type="entry name" value="VPS53_C"/>
    <property type="match status" value="1"/>
</dbReference>
<evidence type="ECO:0000256" key="6">
    <source>
        <dbReference type="ARBA" id="ARBA00023136"/>
    </source>
</evidence>
<evidence type="ECO:0000259" key="9">
    <source>
        <dbReference type="Pfam" id="PF16854"/>
    </source>
</evidence>
<sequence>MQGLPLEIIASIQRILELEQNNADPMDSLDGFHPLGTLNTLLPNEEALGDLDAIQIRLHEDQRALQDELEVLYGELQRDHDPDRMQDIQELISELLSQMNRIREKASESEAIVRDITKDIQVLDLAKKNILQSVTALRRFQMLVNAIGQLETQIEAKNYAEISQTLVTVKEVAALFRQFTAVERIGTVWRRVQELQGNLRSLLDKDFDAFFIEDPAHGPPLAALADACVVVDVLGDDIRNIIVERYCSIELKEYRRIFRANDEAGQLDNISRRYAWFRRILVSYDEERANVFPSTWKVGEHLCAKFAEITRHADDMVATLARATPTLTVTLLLEALRQTLEFEQFVAKKFSTPFATIVCFSSQREPKSISSAFDAHMGIFVDAQDKALSEMMSAYRGARSRPSFESKPLSPTGDDAEPPVSVLPSSTELFYFYGQNLEQCAKLSNKGPLFDLSTLHKKWLRIYAEDILVASIKRPDRERRSADGRVNMTEIRNGCLLLNTAEYCQVTSSELEDKVKEKINEEYRDKVTFQAERDLFVSVISSAILVLLRELESACEAAFVAMARTPWNHLEHVSSQSSYMTDLVIAMKAAADAVRDHVEKKKYLRSFCDKAASLMTARFTHTLVKSRPIKEVGAEQILLDLQALKATLLKLPGQELAEGSLNASYVRNVNTSTTRLETLLKVIIAPVDPPEAFVHNYTLLVGDSSFSNFQKILDLKGTPRAEQNALLDTFLAFVSTKDDLEGSSFLSSLDMDPPSQALVNSTGTTPSSLPALLDSRALFGGLVSPPLKDVHVTSPTPASATGSGSGTGSERREVFSDFKRFVSFAVRRDREQRSS</sequence>
<dbReference type="EMBL" id="MU128912">
    <property type="protein sequence ID" value="KAF9520419.1"/>
    <property type="molecule type" value="Genomic_DNA"/>
</dbReference>
<organism evidence="10 11">
    <name type="scientific">Hydnum rufescens UP504</name>
    <dbReference type="NCBI Taxonomy" id="1448309"/>
    <lineage>
        <taxon>Eukaryota</taxon>
        <taxon>Fungi</taxon>
        <taxon>Dikarya</taxon>
        <taxon>Basidiomycota</taxon>
        <taxon>Agaricomycotina</taxon>
        <taxon>Agaricomycetes</taxon>
        <taxon>Cantharellales</taxon>
        <taxon>Hydnaceae</taxon>
        <taxon>Hydnum</taxon>
    </lineage>
</organism>
<evidence type="ECO:0000313" key="11">
    <source>
        <dbReference type="Proteomes" id="UP000886523"/>
    </source>
</evidence>
<dbReference type="Pfam" id="PF04100">
    <property type="entry name" value="Vps53_N"/>
    <property type="match status" value="1"/>
</dbReference>
<dbReference type="AlphaFoldDB" id="A0A9P6E208"/>
<keyword evidence="11" id="KW-1185">Reference proteome</keyword>
<proteinExistence type="inferred from homology"/>
<accession>A0A9P6E208</accession>
<evidence type="ECO:0000256" key="5">
    <source>
        <dbReference type="ARBA" id="ARBA00023034"/>
    </source>
</evidence>
<evidence type="ECO:0000256" key="2">
    <source>
        <dbReference type="ARBA" id="ARBA00004481"/>
    </source>
</evidence>